<dbReference type="AlphaFoldDB" id="A0A323USS2"/>
<accession>A0A323USS2</accession>
<evidence type="ECO:0000259" key="1">
    <source>
        <dbReference type="Pfam" id="PF03527"/>
    </source>
</evidence>
<feature type="non-terminal residue" evidence="2">
    <location>
        <position position="131"/>
    </location>
</feature>
<sequence>MSTLLAEHGLVVPNPFKPEAPTARVSVFVTDHLGTPLRLVDHNGKTRWAAQPDDWAAVSEENGVRQPIRFQGQWIDEESGLYYNRYRYYDPGQSHLHVITPSSSARNLSDVAASMRLVFMLPLRDVFNRRR</sequence>
<evidence type="ECO:0000313" key="3">
    <source>
        <dbReference type="Proteomes" id="UP000248259"/>
    </source>
</evidence>
<dbReference type="NCBIfam" id="TIGR03696">
    <property type="entry name" value="Rhs_assc_core"/>
    <property type="match status" value="1"/>
</dbReference>
<keyword evidence="3" id="KW-1185">Reference proteome</keyword>
<proteinExistence type="predicted"/>
<dbReference type="Gene3D" id="2.180.10.10">
    <property type="entry name" value="RHS repeat-associated core"/>
    <property type="match status" value="1"/>
</dbReference>
<evidence type="ECO:0000313" key="2">
    <source>
        <dbReference type="EMBL" id="PZA14266.1"/>
    </source>
</evidence>
<dbReference type="EMBL" id="QKOE01000050">
    <property type="protein sequence ID" value="PZA14266.1"/>
    <property type="molecule type" value="Genomic_DNA"/>
</dbReference>
<dbReference type="Proteomes" id="UP000248259">
    <property type="component" value="Unassembled WGS sequence"/>
</dbReference>
<organism evidence="2 3">
    <name type="scientific">Parazoarcus communis SWub3 = DSM 12120</name>
    <dbReference type="NCBI Taxonomy" id="1121029"/>
    <lineage>
        <taxon>Bacteria</taxon>
        <taxon>Pseudomonadati</taxon>
        <taxon>Pseudomonadota</taxon>
        <taxon>Betaproteobacteria</taxon>
        <taxon>Rhodocyclales</taxon>
        <taxon>Zoogloeaceae</taxon>
        <taxon>Parazoarcus</taxon>
    </lineage>
</organism>
<dbReference type="InterPro" id="IPR001826">
    <property type="entry name" value="RHS"/>
</dbReference>
<dbReference type="PRINTS" id="PR00394">
    <property type="entry name" value="RHSPROTEIN"/>
</dbReference>
<protein>
    <recommendedName>
        <fullName evidence="1">RHS protein conserved region domain-containing protein</fullName>
    </recommendedName>
</protein>
<name>A0A323USS2_9RHOO</name>
<dbReference type="InterPro" id="IPR022385">
    <property type="entry name" value="Rhs_assc_core"/>
</dbReference>
<gene>
    <name evidence="2" type="ORF">DNK49_22800</name>
</gene>
<comment type="caution">
    <text evidence="2">The sequence shown here is derived from an EMBL/GenBank/DDBJ whole genome shotgun (WGS) entry which is preliminary data.</text>
</comment>
<feature type="domain" description="RHS protein conserved region" evidence="1">
    <location>
        <begin position="28"/>
        <end position="61"/>
    </location>
</feature>
<reference evidence="2 3" key="1">
    <citation type="submission" date="2018-06" db="EMBL/GenBank/DDBJ databases">
        <title>Azoarcus communis strain SWub3 genome.</title>
        <authorList>
            <person name="Zorraquino Salvo V."/>
            <person name="Toubiana D."/>
            <person name="Blumwald E."/>
        </authorList>
    </citation>
    <scope>NUCLEOTIDE SEQUENCE [LARGE SCALE GENOMIC DNA]</scope>
    <source>
        <strain evidence="2 3">SWub3</strain>
    </source>
</reference>
<dbReference type="PANTHER" id="PTHR32305">
    <property type="match status" value="1"/>
</dbReference>
<dbReference type="PANTHER" id="PTHR32305:SF15">
    <property type="entry name" value="PROTEIN RHSA-RELATED"/>
    <property type="match status" value="1"/>
</dbReference>
<dbReference type="Pfam" id="PF03527">
    <property type="entry name" value="RHS"/>
    <property type="match status" value="1"/>
</dbReference>
<dbReference type="InterPro" id="IPR050708">
    <property type="entry name" value="T6SS_VgrG/RHS"/>
</dbReference>